<keyword evidence="3" id="KW-0804">Transcription</keyword>
<dbReference type="EMBL" id="OOGT01000227">
    <property type="protein sequence ID" value="SPL72171.1"/>
    <property type="molecule type" value="Genomic_DNA"/>
</dbReference>
<dbReference type="GO" id="GO:0043565">
    <property type="term" value="F:sequence-specific DNA binding"/>
    <property type="evidence" value="ECO:0007669"/>
    <property type="project" value="InterPro"/>
</dbReference>
<dbReference type="PANTHER" id="PTHR30154">
    <property type="entry name" value="LEUCINE-RESPONSIVE REGULATORY PROTEIN"/>
    <property type="match status" value="1"/>
</dbReference>
<evidence type="ECO:0000256" key="2">
    <source>
        <dbReference type="ARBA" id="ARBA00023125"/>
    </source>
</evidence>
<dbReference type="InterPro" id="IPR011991">
    <property type="entry name" value="ArsR-like_HTH"/>
</dbReference>
<sequence length="151" mass="17332">MDSIDLKILRKLQANGRLTNQELADQIALSPSACLRRVKALEKERYINGYHALLNASRLGYKVEAFVQVNLDETQKNWHENFMSAIDNYDEIANAYIVTGKANYLLHIRALDFEHFSEFIIHTLHKVIGVRDIQTSMVMQGLKSNGRFIPL</sequence>
<dbReference type="SUPFAM" id="SSF54909">
    <property type="entry name" value="Dimeric alpha+beta barrel"/>
    <property type="match status" value="1"/>
</dbReference>
<dbReference type="Proteomes" id="UP000245974">
    <property type="component" value="Unassembled WGS sequence"/>
</dbReference>
<dbReference type="InterPro" id="IPR036388">
    <property type="entry name" value="WH-like_DNA-bd_sf"/>
</dbReference>
<keyword evidence="2" id="KW-0238">DNA-binding</keyword>
<dbReference type="PRINTS" id="PR00033">
    <property type="entry name" value="HTHASNC"/>
</dbReference>
<evidence type="ECO:0000313" key="5">
    <source>
        <dbReference type="EMBL" id="SPL72171.1"/>
    </source>
</evidence>
<reference evidence="6" key="1">
    <citation type="submission" date="2018-03" db="EMBL/GenBank/DDBJ databases">
        <authorList>
            <person name="Blom J."/>
        </authorList>
    </citation>
    <scope>NUCLEOTIDE SEQUENCE [LARGE SCALE GENOMIC DNA]</scope>
    <source>
        <strain evidence="6">KPC-SM-21</strain>
    </source>
</reference>
<dbReference type="Gene3D" id="3.30.70.920">
    <property type="match status" value="1"/>
</dbReference>
<dbReference type="GO" id="GO:0006355">
    <property type="term" value="P:regulation of DNA-templated transcription"/>
    <property type="evidence" value="ECO:0007669"/>
    <property type="project" value="UniProtKB-ARBA"/>
</dbReference>
<dbReference type="InterPro" id="IPR000485">
    <property type="entry name" value="AsnC-type_HTH_dom"/>
</dbReference>
<dbReference type="SUPFAM" id="SSF46785">
    <property type="entry name" value="Winged helix' DNA-binding domain"/>
    <property type="match status" value="1"/>
</dbReference>
<dbReference type="InParanoid" id="A0A2U3N3B7"/>
<dbReference type="InterPro" id="IPR011008">
    <property type="entry name" value="Dimeric_a/b-barrel"/>
</dbReference>
<accession>A0A2U3N3B7</accession>
<name>A0A2U3N3B7_9GAMM</name>
<dbReference type="InterPro" id="IPR019887">
    <property type="entry name" value="Tscrpt_reg_AsnC/Lrp_C"/>
</dbReference>
<dbReference type="GO" id="GO:0005829">
    <property type="term" value="C:cytosol"/>
    <property type="evidence" value="ECO:0007669"/>
    <property type="project" value="TreeGrafter"/>
</dbReference>
<dbReference type="PROSITE" id="PS50956">
    <property type="entry name" value="HTH_ASNC_2"/>
    <property type="match status" value="1"/>
</dbReference>
<dbReference type="SMART" id="SM00344">
    <property type="entry name" value="HTH_ASNC"/>
    <property type="match status" value="1"/>
</dbReference>
<feature type="domain" description="HTH asnC-type" evidence="4">
    <location>
        <begin position="1"/>
        <end position="62"/>
    </location>
</feature>
<dbReference type="Pfam" id="PF01037">
    <property type="entry name" value="AsnC_trans_reg"/>
    <property type="match status" value="1"/>
</dbReference>
<evidence type="ECO:0000256" key="3">
    <source>
        <dbReference type="ARBA" id="ARBA00023163"/>
    </source>
</evidence>
<organism evidence="5 6">
    <name type="scientific">Acinetobacter stercoris</name>
    <dbReference type="NCBI Taxonomy" id="2126983"/>
    <lineage>
        <taxon>Bacteria</taxon>
        <taxon>Pseudomonadati</taxon>
        <taxon>Pseudomonadota</taxon>
        <taxon>Gammaproteobacteria</taxon>
        <taxon>Moraxellales</taxon>
        <taxon>Moraxellaceae</taxon>
        <taxon>Acinetobacter</taxon>
    </lineage>
</organism>
<gene>
    <name evidence="5" type="primary">lrp_9</name>
    <name evidence="5" type="ORF">KPC_3349</name>
</gene>
<dbReference type="Gene3D" id="1.10.10.10">
    <property type="entry name" value="Winged helix-like DNA-binding domain superfamily/Winged helix DNA-binding domain"/>
    <property type="match status" value="1"/>
</dbReference>
<dbReference type="CDD" id="cd00090">
    <property type="entry name" value="HTH_ARSR"/>
    <property type="match status" value="1"/>
</dbReference>
<dbReference type="RefSeq" id="WP_197747735.1">
    <property type="nucleotide sequence ID" value="NZ_OOGT01000227.1"/>
</dbReference>
<dbReference type="GO" id="GO:0043200">
    <property type="term" value="P:response to amino acid"/>
    <property type="evidence" value="ECO:0007669"/>
    <property type="project" value="TreeGrafter"/>
</dbReference>
<protein>
    <submittedName>
        <fullName evidence="5">Leucine-responsive regulatory protein</fullName>
    </submittedName>
</protein>
<dbReference type="InterPro" id="IPR019888">
    <property type="entry name" value="Tscrpt_reg_AsnC-like"/>
</dbReference>
<keyword evidence="6" id="KW-1185">Reference proteome</keyword>
<evidence type="ECO:0000256" key="1">
    <source>
        <dbReference type="ARBA" id="ARBA00023015"/>
    </source>
</evidence>
<dbReference type="Pfam" id="PF13412">
    <property type="entry name" value="HTH_24"/>
    <property type="match status" value="1"/>
</dbReference>
<proteinExistence type="predicted"/>
<dbReference type="InterPro" id="IPR036390">
    <property type="entry name" value="WH_DNA-bd_sf"/>
</dbReference>
<evidence type="ECO:0000313" key="6">
    <source>
        <dbReference type="Proteomes" id="UP000245974"/>
    </source>
</evidence>
<dbReference type="PANTHER" id="PTHR30154:SF46">
    <property type="entry name" value="TRANSCRIPTIONAL REGULATORY PROTEIN"/>
    <property type="match status" value="1"/>
</dbReference>
<keyword evidence="1" id="KW-0805">Transcription regulation</keyword>
<dbReference type="AlphaFoldDB" id="A0A2U3N3B7"/>
<evidence type="ECO:0000259" key="4">
    <source>
        <dbReference type="PROSITE" id="PS50956"/>
    </source>
</evidence>